<dbReference type="AlphaFoldDB" id="A0AAN6TTJ1"/>
<accession>A0AAN6TTJ1</accession>
<proteinExistence type="predicted"/>
<dbReference type="RefSeq" id="XP_062643768.1">
    <property type="nucleotide sequence ID" value="XM_062793754.1"/>
</dbReference>
<feature type="chain" id="PRO_5042815444" description="Secreted protein" evidence="1">
    <location>
        <begin position="18"/>
        <end position="82"/>
    </location>
</feature>
<evidence type="ECO:0000256" key="1">
    <source>
        <dbReference type="SAM" id="SignalP"/>
    </source>
</evidence>
<dbReference type="GeneID" id="87830523"/>
<protein>
    <recommendedName>
        <fullName evidence="4">Secreted protein</fullName>
    </recommendedName>
</protein>
<evidence type="ECO:0008006" key="4">
    <source>
        <dbReference type="Google" id="ProtNLM"/>
    </source>
</evidence>
<name>A0AAN6TTJ1_9PEZI</name>
<gene>
    <name evidence="2" type="ORF">N657DRAFT_649571</name>
</gene>
<reference evidence="2" key="1">
    <citation type="journal article" date="2023" name="Mol. Phylogenet. Evol.">
        <title>Genome-scale phylogeny and comparative genomics of the fungal order Sordariales.</title>
        <authorList>
            <person name="Hensen N."/>
            <person name="Bonometti L."/>
            <person name="Westerberg I."/>
            <person name="Brannstrom I.O."/>
            <person name="Guillou S."/>
            <person name="Cros-Aarteil S."/>
            <person name="Calhoun S."/>
            <person name="Haridas S."/>
            <person name="Kuo A."/>
            <person name="Mondo S."/>
            <person name="Pangilinan J."/>
            <person name="Riley R."/>
            <person name="LaButti K."/>
            <person name="Andreopoulos B."/>
            <person name="Lipzen A."/>
            <person name="Chen C."/>
            <person name="Yan M."/>
            <person name="Daum C."/>
            <person name="Ng V."/>
            <person name="Clum A."/>
            <person name="Steindorff A."/>
            <person name="Ohm R.A."/>
            <person name="Martin F."/>
            <person name="Silar P."/>
            <person name="Natvig D.O."/>
            <person name="Lalanne C."/>
            <person name="Gautier V."/>
            <person name="Ament-Velasquez S.L."/>
            <person name="Kruys A."/>
            <person name="Hutchinson M.I."/>
            <person name="Powell A.J."/>
            <person name="Barry K."/>
            <person name="Miller A.N."/>
            <person name="Grigoriev I.V."/>
            <person name="Debuchy R."/>
            <person name="Gladieux P."/>
            <person name="Hiltunen Thoren M."/>
            <person name="Johannesson H."/>
        </authorList>
    </citation>
    <scope>NUCLEOTIDE SEQUENCE</scope>
    <source>
        <strain evidence="2">CBS 731.68</strain>
    </source>
</reference>
<feature type="signal peptide" evidence="1">
    <location>
        <begin position="1"/>
        <end position="17"/>
    </location>
</feature>
<keyword evidence="3" id="KW-1185">Reference proteome</keyword>
<comment type="caution">
    <text evidence="2">The sequence shown here is derived from an EMBL/GenBank/DDBJ whole genome shotgun (WGS) entry which is preliminary data.</text>
</comment>
<reference evidence="2" key="2">
    <citation type="submission" date="2023-05" db="EMBL/GenBank/DDBJ databases">
        <authorList>
            <consortium name="Lawrence Berkeley National Laboratory"/>
            <person name="Steindorff A."/>
            <person name="Hensen N."/>
            <person name="Bonometti L."/>
            <person name="Westerberg I."/>
            <person name="Brannstrom I.O."/>
            <person name="Guillou S."/>
            <person name="Cros-Aarteil S."/>
            <person name="Calhoun S."/>
            <person name="Haridas S."/>
            <person name="Kuo A."/>
            <person name="Mondo S."/>
            <person name="Pangilinan J."/>
            <person name="Riley R."/>
            <person name="Labutti K."/>
            <person name="Andreopoulos B."/>
            <person name="Lipzen A."/>
            <person name="Chen C."/>
            <person name="Yanf M."/>
            <person name="Daum C."/>
            <person name="Ng V."/>
            <person name="Clum A."/>
            <person name="Ohm R."/>
            <person name="Martin F."/>
            <person name="Silar P."/>
            <person name="Natvig D."/>
            <person name="Lalanne C."/>
            <person name="Gautier V."/>
            <person name="Ament-Velasquez S.L."/>
            <person name="Kruys A."/>
            <person name="Hutchinson M.I."/>
            <person name="Powell A.J."/>
            <person name="Barry K."/>
            <person name="Miller A.N."/>
            <person name="Grigoriev I.V."/>
            <person name="Debuchy R."/>
            <person name="Gladieux P."/>
            <person name="Thoren M.H."/>
            <person name="Johannesson H."/>
        </authorList>
    </citation>
    <scope>NUCLEOTIDE SEQUENCE</scope>
    <source>
        <strain evidence="2">CBS 731.68</strain>
    </source>
</reference>
<sequence>MLLVVPLSGCLVCMRSASVVCFGQIGVNMDASHPQTLHESTSKVPRVGRMPPEWKRLKCVQSGCACCWSYSLAGVVFFDGLA</sequence>
<organism evidence="2 3">
    <name type="scientific">Parathielavia appendiculata</name>
    <dbReference type="NCBI Taxonomy" id="2587402"/>
    <lineage>
        <taxon>Eukaryota</taxon>
        <taxon>Fungi</taxon>
        <taxon>Dikarya</taxon>
        <taxon>Ascomycota</taxon>
        <taxon>Pezizomycotina</taxon>
        <taxon>Sordariomycetes</taxon>
        <taxon>Sordariomycetidae</taxon>
        <taxon>Sordariales</taxon>
        <taxon>Chaetomiaceae</taxon>
        <taxon>Parathielavia</taxon>
    </lineage>
</organism>
<keyword evidence="1" id="KW-0732">Signal</keyword>
<dbReference type="Proteomes" id="UP001302602">
    <property type="component" value="Unassembled WGS sequence"/>
</dbReference>
<evidence type="ECO:0000313" key="3">
    <source>
        <dbReference type="Proteomes" id="UP001302602"/>
    </source>
</evidence>
<evidence type="ECO:0000313" key="2">
    <source>
        <dbReference type="EMBL" id="KAK4119996.1"/>
    </source>
</evidence>
<dbReference type="EMBL" id="MU853242">
    <property type="protein sequence ID" value="KAK4119996.1"/>
    <property type="molecule type" value="Genomic_DNA"/>
</dbReference>